<dbReference type="KEGG" id="rcf:Poly24_08020"/>
<reference evidence="1 2" key="1">
    <citation type="submission" date="2019-02" db="EMBL/GenBank/DDBJ databases">
        <title>Deep-cultivation of Planctomycetes and their phenomic and genomic characterization uncovers novel biology.</title>
        <authorList>
            <person name="Wiegand S."/>
            <person name="Jogler M."/>
            <person name="Boedeker C."/>
            <person name="Pinto D."/>
            <person name="Vollmers J."/>
            <person name="Rivas-Marin E."/>
            <person name="Kohn T."/>
            <person name="Peeters S.H."/>
            <person name="Heuer A."/>
            <person name="Rast P."/>
            <person name="Oberbeckmann S."/>
            <person name="Bunk B."/>
            <person name="Jeske O."/>
            <person name="Meyerdierks A."/>
            <person name="Storesund J.E."/>
            <person name="Kallscheuer N."/>
            <person name="Luecker S."/>
            <person name="Lage O.M."/>
            <person name="Pohl T."/>
            <person name="Merkel B.J."/>
            <person name="Hornburger P."/>
            <person name="Mueller R.-W."/>
            <person name="Bruemmer F."/>
            <person name="Labrenz M."/>
            <person name="Spormann A.M."/>
            <person name="Op den Camp H."/>
            <person name="Overmann J."/>
            <person name="Amann R."/>
            <person name="Jetten M.S.M."/>
            <person name="Mascher T."/>
            <person name="Medema M.H."/>
            <person name="Devos D.P."/>
            <person name="Kaster A.-K."/>
            <person name="Ovreas L."/>
            <person name="Rohde M."/>
            <person name="Galperin M.Y."/>
            <person name="Jogler C."/>
        </authorList>
    </citation>
    <scope>NUCLEOTIDE SEQUENCE [LARGE SCALE GENOMIC DNA]</scope>
    <source>
        <strain evidence="1 2">Poly24</strain>
    </source>
</reference>
<dbReference type="OrthoDB" id="246146at2"/>
<dbReference type="AlphaFoldDB" id="A0A518JNM0"/>
<gene>
    <name evidence="1" type="ORF">Poly24_08020</name>
</gene>
<evidence type="ECO:0000313" key="1">
    <source>
        <dbReference type="EMBL" id="QDV67111.1"/>
    </source>
</evidence>
<proteinExistence type="predicted"/>
<dbReference type="Proteomes" id="UP000315082">
    <property type="component" value="Chromosome"/>
</dbReference>
<protein>
    <recommendedName>
        <fullName evidence="3">Papain-like cysteine peptidase (DUF1796)</fullName>
    </recommendedName>
</protein>
<name>A0A518JNM0_9BACT</name>
<accession>A0A518JNM0</accession>
<organism evidence="1 2">
    <name type="scientific">Rosistilla carotiformis</name>
    <dbReference type="NCBI Taxonomy" id="2528017"/>
    <lineage>
        <taxon>Bacteria</taxon>
        <taxon>Pseudomonadati</taxon>
        <taxon>Planctomycetota</taxon>
        <taxon>Planctomycetia</taxon>
        <taxon>Pirellulales</taxon>
        <taxon>Pirellulaceae</taxon>
        <taxon>Rosistilla</taxon>
    </lineage>
</organism>
<keyword evidence="2" id="KW-1185">Reference proteome</keyword>
<dbReference type="Pfam" id="PF08795">
    <property type="entry name" value="DUF1796"/>
    <property type="match status" value="1"/>
</dbReference>
<dbReference type="InterPro" id="IPR014903">
    <property type="entry name" value="DUF1796"/>
</dbReference>
<evidence type="ECO:0000313" key="2">
    <source>
        <dbReference type="Proteomes" id="UP000315082"/>
    </source>
</evidence>
<dbReference type="EMBL" id="CP036348">
    <property type="protein sequence ID" value="QDV67111.1"/>
    <property type="molecule type" value="Genomic_DNA"/>
</dbReference>
<dbReference type="RefSeq" id="WP_145090728.1">
    <property type="nucleotide sequence ID" value="NZ_CP036348.1"/>
</dbReference>
<dbReference type="PROSITE" id="PS51257">
    <property type="entry name" value="PROKAR_LIPOPROTEIN"/>
    <property type="match status" value="1"/>
</dbReference>
<evidence type="ECO:0008006" key="3">
    <source>
        <dbReference type="Google" id="ProtNLM"/>
    </source>
</evidence>
<sequence length="267" mass="31523">MNRTRNQVVVSLGGGCDVALILRHFYLRQVSLPFDWLWNLHDGLRAVTSIIENDFLEVRSRDAYIRSPHFRWPNQEVVVFRNYPNKAHVHGNPLEDSHAKETLNRRIDRLTRILTDPQREIVFVYYRRFDEGPELLCESTVGDRTQKLIDESLEFMEMMDRKYAHPKIRLISVFSTDEPFLSMPSVVHQFAKNAKRCAVPTIDFEWLIARPENNRRAGRQWKNQWRNLLLRQGVMSRVDLAKSIPLSTGRRIQQMLPRKFRNIASLI</sequence>